<sequence length="135" mass="14408">MSVIVGVTTGSLAFAAVLATVAGHWWKKRRRLTREKTKMDKGKQRETRTTVTTATPGGEGGREGAGNVNNHDGEGDEGERAVDAAKAVDGDGDEDEDGYVTFPPFVPSSKKGGLGSVRRLWPLVRNAARLRSKTA</sequence>
<feature type="transmembrane region" description="Helical" evidence="2">
    <location>
        <begin position="6"/>
        <end position="26"/>
    </location>
</feature>
<dbReference type="RefSeq" id="XP_066705524.1">
    <property type="nucleotide sequence ID" value="XM_066836631.1"/>
</dbReference>
<comment type="caution">
    <text evidence="3">The sequence shown here is derived from an EMBL/GenBank/DDBJ whole genome shotgun (WGS) entry which is preliminary data.</text>
</comment>
<keyword evidence="2" id="KW-1133">Transmembrane helix</keyword>
<dbReference type="GeneID" id="92069693"/>
<gene>
    <name evidence="3" type="ORF">PG986_000409</name>
</gene>
<accession>A0ABR1QU03</accession>
<keyword evidence="2" id="KW-0812">Transmembrane</keyword>
<evidence type="ECO:0000256" key="2">
    <source>
        <dbReference type="SAM" id="Phobius"/>
    </source>
</evidence>
<keyword evidence="4" id="KW-1185">Reference proteome</keyword>
<dbReference type="Proteomes" id="UP001391051">
    <property type="component" value="Unassembled WGS sequence"/>
</dbReference>
<proteinExistence type="predicted"/>
<evidence type="ECO:0000256" key="1">
    <source>
        <dbReference type="SAM" id="MobiDB-lite"/>
    </source>
</evidence>
<evidence type="ECO:0000313" key="4">
    <source>
        <dbReference type="Proteomes" id="UP001391051"/>
    </source>
</evidence>
<protein>
    <submittedName>
        <fullName evidence="3">Uncharacterized protein</fullName>
    </submittedName>
</protein>
<feature type="region of interest" description="Disordered" evidence="1">
    <location>
        <begin position="31"/>
        <end position="115"/>
    </location>
</feature>
<keyword evidence="2" id="KW-0472">Membrane</keyword>
<reference evidence="3 4" key="1">
    <citation type="submission" date="2023-01" db="EMBL/GenBank/DDBJ databases">
        <title>Analysis of 21 Apiospora genomes using comparative genomics revels a genus with tremendous synthesis potential of carbohydrate active enzymes and secondary metabolites.</title>
        <authorList>
            <person name="Sorensen T."/>
        </authorList>
    </citation>
    <scope>NUCLEOTIDE SEQUENCE [LARGE SCALE GENOMIC DNA]</scope>
    <source>
        <strain evidence="3 4">CBS 24483</strain>
    </source>
</reference>
<feature type="compositionally biased region" description="Basic and acidic residues" evidence="1">
    <location>
        <begin position="78"/>
        <end position="89"/>
    </location>
</feature>
<dbReference type="EMBL" id="JAQQWE010000001">
    <property type="protein sequence ID" value="KAK7966132.1"/>
    <property type="molecule type" value="Genomic_DNA"/>
</dbReference>
<feature type="compositionally biased region" description="Basic and acidic residues" evidence="1">
    <location>
        <begin position="34"/>
        <end position="48"/>
    </location>
</feature>
<organism evidence="3 4">
    <name type="scientific">Apiospora aurea</name>
    <dbReference type="NCBI Taxonomy" id="335848"/>
    <lineage>
        <taxon>Eukaryota</taxon>
        <taxon>Fungi</taxon>
        <taxon>Dikarya</taxon>
        <taxon>Ascomycota</taxon>
        <taxon>Pezizomycotina</taxon>
        <taxon>Sordariomycetes</taxon>
        <taxon>Xylariomycetidae</taxon>
        <taxon>Amphisphaeriales</taxon>
        <taxon>Apiosporaceae</taxon>
        <taxon>Apiospora</taxon>
    </lineage>
</organism>
<evidence type="ECO:0000313" key="3">
    <source>
        <dbReference type="EMBL" id="KAK7966132.1"/>
    </source>
</evidence>
<name>A0ABR1QU03_9PEZI</name>